<accession>A0A830F8D2</accession>
<dbReference type="EMBL" id="BMPG01000009">
    <property type="protein sequence ID" value="GGL73307.1"/>
    <property type="molecule type" value="Genomic_DNA"/>
</dbReference>
<evidence type="ECO:0000313" key="2">
    <source>
        <dbReference type="Proteomes" id="UP000607197"/>
    </source>
</evidence>
<dbReference type="RefSeq" id="WP_188981035.1">
    <property type="nucleotide sequence ID" value="NZ_BMPG01000009.1"/>
</dbReference>
<name>A0A830F8D2_9EURY</name>
<evidence type="ECO:0008006" key="3">
    <source>
        <dbReference type="Google" id="ProtNLM"/>
    </source>
</evidence>
<gene>
    <name evidence="1" type="ORF">GCM10009039_34280</name>
</gene>
<protein>
    <recommendedName>
        <fullName evidence="3">ATP-dependent helicase/nuclease subunit B</fullName>
    </recommendedName>
</protein>
<comment type="caution">
    <text evidence="1">The sequence shown here is derived from an EMBL/GenBank/DDBJ whole genome shotgun (WGS) entry which is preliminary data.</text>
</comment>
<dbReference type="InterPro" id="IPR027417">
    <property type="entry name" value="P-loop_NTPase"/>
</dbReference>
<dbReference type="Gene3D" id="3.40.50.300">
    <property type="entry name" value="P-loop containing nucleotide triphosphate hydrolases"/>
    <property type="match status" value="1"/>
</dbReference>
<dbReference type="OrthoDB" id="291190at2157"/>
<organism evidence="1 2">
    <name type="scientific">Halocalculus aciditolerans</name>
    <dbReference type="NCBI Taxonomy" id="1383812"/>
    <lineage>
        <taxon>Archaea</taxon>
        <taxon>Methanobacteriati</taxon>
        <taxon>Methanobacteriota</taxon>
        <taxon>Stenosarchaea group</taxon>
        <taxon>Halobacteria</taxon>
        <taxon>Halobacteriales</taxon>
        <taxon>Halobacteriaceae</taxon>
        <taxon>Halocalculus</taxon>
    </lineage>
</organism>
<dbReference type="AlphaFoldDB" id="A0A830F8D2"/>
<reference evidence="1" key="2">
    <citation type="submission" date="2020-09" db="EMBL/GenBank/DDBJ databases">
        <authorList>
            <person name="Sun Q."/>
            <person name="Ohkuma M."/>
        </authorList>
    </citation>
    <scope>NUCLEOTIDE SEQUENCE</scope>
    <source>
        <strain evidence="1">JCM 19596</strain>
    </source>
</reference>
<proteinExistence type="predicted"/>
<keyword evidence="2" id="KW-1185">Reference proteome</keyword>
<dbReference type="Proteomes" id="UP000607197">
    <property type="component" value="Unassembled WGS sequence"/>
</dbReference>
<reference evidence="1" key="1">
    <citation type="journal article" date="2014" name="Int. J. Syst. Evol. Microbiol.">
        <title>Complete genome sequence of Corynebacterium casei LMG S-19264T (=DSM 44701T), isolated from a smear-ripened cheese.</title>
        <authorList>
            <consortium name="US DOE Joint Genome Institute (JGI-PGF)"/>
            <person name="Walter F."/>
            <person name="Albersmeier A."/>
            <person name="Kalinowski J."/>
            <person name="Ruckert C."/>
        </authorList>
    </citation>
    <scope>NUCLEOTIDE SEQUENCE</scope>
    <source>
        <strain evidence="1">JCM 19596</strain>
    </source>
</reference>
<dbReference type="SUPFAM" id="SSF52540">
    <property type="entry name" value="P-loop containing nucleoside triphosphate hydrolases"/>
    <property type="match status" value="1"/>
</dbReference>
<evidence type="ECO:0000313" key="1">
    <source>
        <dbReference type="EMBL" id="GGL73307.1"/>
    </source>
</evidence>
<sequence>MKDRVALAGPLDAPDVPVVEVVSRTRRAEARAAMAVVDALCADGVPVRDVAVVTRDLDGYEEALSRAAVQYGLAPAFWTQLRVTRTRPFALLVAVCDALDADRLDAATLLRPLERRWAPAERASGEWPVPPRVTRAAARDLPAGERTPAEWADEIGESSVDSRVRRFAAWLAGQPAPTPERVGDVLGGVVDAYEAVGVPATKASDSPALLETETDARAVVRLRTLVEQVGYKYADRLDEGTLERSWSAVAELARLIATQRPGRREHSHALAVDVSEANDVWALDVPYVVAVGLVDGEWPRRADSPLPLELRDAVLDGSGDTASLAPRTAWTDGRDRDQFADTLAAAGEALVVTRHAESVDGDARHPSPLLAGVDREALSESERRRLVSRDRVLPAALERVRERATDEGEGS</sequence>